<proteinExistence type="predicted"/>
<evidence type="ECO:0000313" key="2">
    <source>
        <dbReference type="EMBL" id="QEE17387.1"/>
    </source>
</evidence>
<feature type="domain" description="4Fe-4S ferredoxin-type" evidence="1">
    <location>
        <begin position="234"/>
        <end position="266"/>
    </location>
</feature>
<keyword evidence="3" id="KW-1185">Reference proteome</keyword>
<evidence type="ECO:0000259" key="1">
    <source>
        <dbReference type="PROSITE" id="PS51379"/>
    </source>
</evidence>
<dbReference type="SUPFAM" id="SSF46548">
    <property type="entry name" value="alpha-helical ferredoxin"/>
    <property type="match status" value="1"/>
</dbReference>
<gene>
    <name evidence="2" type="ORF">DSAG12_03221</name>
</gene>
<dbReference type="PANTHER" id="PTHR40447:SF1">
    <property type="entry name" value="ANAEROBIC SULFITE REDUCTASE SUBUNIT A"/>
    <property type="match status" value="1"/>
</dbReference>
<dbReference type="InterPro" id="IPR017900">
    <property type="entry name" value="4Fe4S_Fe_S_CS"/>
</dbReference>
<protein>
    <submittedName>
        <fullName evidence="2">4Fe-4S dicluster domain-containing protein</fullName>
    </submittedName>
</protein>
<organism evidence="2 3">
    <name type="scientific">Promethearchaeum syntrophicum</name>
    <dbReference type="NCBI Taxonomy" id="2594042"/>
    <lineage>
        <taxon>Archaea</taxon>
        <taxon>Promethearchaeati</taxon>
        <taxon>Promethearchaeota</taxon>
        <taxon>Promethearchaeia</taxon>
        <taxon>Promethearchaeales</taxon>
        <taxon>Promethearchaeaceae</taxon>
        <taxon>Promethearchaeum</taxon>
    </lineage>
</organism>
<dbReference type="PANTHER" id="PTHR40447">
    <property type="entry name" value="ANAEROBIC SULFITE REDUCTASE SUBUNIT A"/>
    <property type="match status" value="1"/>
</dbReference>
<dbReference type="GeneID" id="41331191"/>
<dbReference type="EMBL" id="CP042905">
    <property type="protein sequence ID" value="QEE17387.1"/>
    <property type="molecule type" value="Genomic_DNA"/>
</dbReference>
<reference evidence="2 3" key="2">
    <citation type="journal article" date="2024" name="Int. J. Syst. Evol. Microbiol.">
        <title>Promethearchaeum syntrophicum gen. nov., sp. nov., an anaerobic, obligately syntrophic archaeon, the first isolate of the lineage 'Asgard' archaea, and proposal of the new archaeal phylum Promethearchaeota phyl. nov. and kingdom Promethearchaeati regn. nov.</title>
        <authorList>
            <person name="Imachi H."/>
            <person name="Nobu M.K."/>
            <person name="Kato S."/>
            <person name="Takaki Y."/>
            <person name="Miyazaki M."/>
            <person name="Miyata M."/>
            <person name="Ogawara M."/>
            <person name="Saito Y."/>
            <person name="Sakai S."/>
            <person name="Tahara Y.O."/>
            <person name="Takano Y."/>
            <person name="Tasumi E."/>
            <person name="Uematsu K."/>
            <person name="Yoshimura T."/>
            <person name="Itoh T."/>
            <person name="Ohkuma M."/>
            <person name="Takai K."/>
        </authorList>
    </citation>
    <scope>NUCLEOTIDE SEQUENCE [LARGE SCALE GENOMIC DNA]</scope>
    <source>
        <strain evidence="2 3">MK-D1</strain>
    </source>
</reference>
<dbReference type="PROSITE" id="PS51379">
    <property type="entry name" value="4FE4S_FER_2"/>
    <property type="match status" value="2"/>
</dbReference>
<dbReference type="GO" id="GO:0033796">
    <property type="term" value="F:sulfur reductase activity"/>
    <property type="evidence" value="ECO:0007669"/>
    <property type="project" value="UniProtKB-EC"/>
</dbReference>
<dbReference type="InterPro" id="IPR017896">
    <property type="entry name" value="4Fe4S_Fe-S-bd"/>
</dbReference>
<dbReference type="Pfam" id="PF17179">
    <property type="entry name" value="Fer4_22"/>
    <property type="match status" value="1"/>
</dbReference>
<dbReference type="PROSITE" id="PS00198">
    <property type="entry name" value="4FE4S_FER_1"/>
    <property type="match status" value="2"/>
</dbReference>
<dbReference type="AlphaFoldDB" id="A0A5B9DFB3"/>
<sequence>MKIITKKRNYREGNISDIIKFIDEILKTYTVIAPTKIEGKQTKFTQISSSTEILLNPNHQTSFSFKEWLLPRNQILLQYNFDKNDITIDDSVDFSSKKRILFGPHPCDLHSIQILDKIFLEEKDLDVHYKKLRENTLIIGLGCKEPFKNCFCASVNTLEPPDGTYDLFLYLKGKKFYAFEGSSEGADLIKKLKSKVSIDGEKQISLINKHIASSQTFKFPKDEDIGAKIKETYGSEFWDDLGKKCFGCAGCTIVCPTCYCFFVDDKVENDGKKKMYKRIRDWDSCTLNNWALAAGGHNFQNNRGIRLNRRFMHKFSQLKTKLGRIACVGCGRCIDICPTGASNPVNVIKDLIKFKK</sequence>
<dbReference type="Proteomes" id="UP000321408">
    <property type="component" value="Chromosome"/>
</dbReference>
<feature type="domain" description="4Fe-4S ferredoxin-type" evidence="1">
    <location>
        <begin position="318"/>
        <end position="347"/>
    </location>
</feature>
<name>A0A5B9DFB3_9ARCH</name>
<evidence type="ECO:0000313" key="3">
    <source>
        <dbReference type="Proteomes" id="UP000321408"/>
    </source>
</evidence>
<dbReference type="OrthoDB" id="35334at2157"/>
<dbReference type="RefSeq" id="WP_162306776.1">
    <property type="nucleotide sequence ID" value="NZ_CP042905.2"/>
</dbReference>
<dbReference type="KEGG" id="psyt:DSAG12_03221"/>
<accession>A0A5B9DFB3</accession>
<reference evidence="2 3" key="1">
    <citation type="journal article" date="2020" name="Nature">
        <title>Isolation of an archaeon at the prokaryote-eukaryote interface.</title>
        <authorList>
            <person name="Imachi H."/>
            <person name="Nobu M.K."/>
            <person name="Nakahara N."/>
            <person name="Morono Y."/>
            <person name="Ogawara M."/>
            <person name="Takaki Y."/>
            <person name="Takano Y."/>
            <person name="Uematsu K."/>
            <person name="Ikuta T."/>
            <person name="Ito M."/>
            <person name="Matsui Y."/>
            <person name="Miyazaki M."/>
            <person name="Murata K."/>
            <person name="Saito Y."/>
            <person name="Sakai S."/>
            <person name="Song C."/>
            <person name="Tasumi E."/>
            <person name="Yamanaka Y."/>
            <person name="Yamaguchi T."/>
            <person name="Kamagata Y."/>
            <person name="Tamaki H."/>
            <person name="Takai K."/>
        </authorList>
    </citation>
    <scope>NUCLEOTIDE SEQUENCE [LARGE SCALE GENOMIC DNA]</scope>
    <source>
        <strain evidence="2 3">MK-D1</strain>
    </source>
</reference>